<evidence type="ECO:0000313" key="1">
    <source>
        <dbReference type="EMBL" id="MFD1220705.1"/>
    </source>
</evidence>
<dbReference type="EMBL" id="JBHTLU010000013">
    <property type="protein sequence ID" value="MFD1220705.1"/>
    <property type="molecule type" value="Genomic_DNA"/>
</dbReference>
<comment type="caution">
    <text evidence="1">The sequence shown here is derived from an EMBL/GenBank/DDBJ whole genome shotgun (WGS) entry which is preliminary data.</text>
</comment>
<accession>A0ABW3UM88</accession>
<reference evidence="2" key="1">
    <citation type="journal article" date="2019" name="Int. J. Syst. Evol. Microbiol.">
        <title>The Global Catalogue of Microorganisms (GCM) 10K type strain sequencing project: providing services to taxonomists for standard genome sequencing and annotation.</title>
        <authorList>
            <consortium name="The Broad Institute Genomics Platform"/>
            <consortium name="The Broad Institute Genome Sequencing Center for Infectious Disease"/>
            <person name="Wu L."/>
            <person name="Ma J."/>
        </authorList>
    </citation>
    <scope>NUCLEOTIDE SEQUENCE [LARGE SCALE GENOMIC DNA]</scope>
    <source>
        <strain evidence="2">CCUG 53270</strain>
    </source>
</reference>
<organism evidence="1 2">
    <name type="scientific">Paenibacillus vulneris</name>
    <dbReference type="NCBI Taxonomy" id="1133364"/>
    <lineage>
        <taxon>Bacteria</taxon>
        <taxon>Bacillati</taxon>
        <taxon>Bacillota</taxon>
        <taxon>Bacilli</taxon>
        <taxon>Bacillales</taxon>
        <taxon>Paenibacillaceae</taxon>
        <taxon>Paenibacillus</taxon>
    </lineage>
</organism>
<evidence type="ECO:0000313" key="2">
    <source>
        <dbReference type="Proteomes" id="UP001597180"/>
    </source>
</evidence>
<name>A0ABW3UM88_9BACL</name>
<dbReference type="Proteomes" id="UP001597180">
    <property type="component" value="Unassembled WGS sequence"/>
</dbReference>
<dbReference type="RefSeq" id="WP_079912049.1">
    <property type="nucleotide sequence ID" value="NZ_BAABJG010000006.1"/>
</dbReference>
<gene>
    <name evidence="1" type="ORF">ACFQ4B_11275</name>
</gene>
<protein>
    <submittedName>
        <fullName evidence="1">Uncharacterized protein</fullName>
    </submittedName>
</protein>
<sequence length="80" mass="9045">MYCGVYRVGTCWAKPSYPDYLNEERIEALAARAGAFFAISDVYNRAGNRFLVLMNTDAIFCFDEDTDEIVGALGFIFGRR</sequence>
<proteinExistence type="predicted"/>
<keyword evidence="2" id="KW-1185">Reference proteome</keyword>